<dbReference type="GO" id="GO:0009055">
    <property type="term" value="F:electron transfer activity"/>
    <property type="evidence" value="ECO:0007669"/>
    <property type="project" value="InterPro"/>
</dbReference>
<dbReference type="AlphaFoldDB" id="A0A090SQI7"/>
<dbReference type="PROSITE" id="PS51007">
    <property type="entry name" value="CYTC"/>
    <property type="match status" value="1"/>
</dbReference>
<evidence type="ECO:0000256" key="2">
    <source>
        <dbReference type="ARBA" id="ARBA00022723"/>
    </source>
</evidence>
<dbReference type="Gene3D" id="1.10.760.10">
    <property type="entry name" value="Cytochrome c-like domain"/>
    <property type="match status" value="1"/>
</dbReference>
<dbReference type="SUPFAM" id="SSF46626">
    <property type="entry name" value="Cytochrome c"/>
    <property type="match status" value="1"/>
</dbReference>
<keyword evidence="8" id="KW-1185">Reference proteome</keyword>
<reference evidence="7 8" key="1">
    <citation type="submission" date="2014-09" db="EMBL/GenBank/DDBJ databases">
        <title>Vibrio maritimus JCM 19235. (C45) whole genome shotgun sequence.</title>
        <authorList>
            <person name="Sawabe T."/>
            <person name="Meirelles P."/>
            <person name="Nakanishi M."/>
            <person name="Sayaka M."/>
            <person name="Hattori M."/>
            <person name="Ohkuma M."/>
        </authorList>
    </citation>
    <scope>NUCLEOTIDE SEQUENCE [LARGE SCALE GENOMIC DNA]</scope>
    <source>
        <strain evidence="8">JCM19235</strain>
    </source>
</reference>
<dbReference type="OrthoDB" id="9811395at2"/>
<keyword evidence="5" id="KW-0812">Transmembrane</keyword>
<evidence type="ECO:0000256" key="4">
    <source>
        <dbReference type="PROSITE-ProRule" id="PRU00433"/>
    </source>
</evidence>
<dbReference type="EC" id="1.9.3.1" evidence="7"/>
<dbReference type="STRING" id="990268.JCM19235_1474"/>
<keyword evidence="3 4" id="KW-0408">Iron</keyword>
<reference evidence="7 8" key="2">
    <citation type="submission" date="2014-09" db="EMBL/GenBank/DDBJ databases">
        <authorList>
            <consortium name="NBRP consortium"/>
            <person name="Sawabe T."/>
            <person name="Meirelles P."/>
            <person name="Nakanishi M."/>
            <person name="Sayaka M."/>
            <person name="Hattori M."/>
            <person name="Ohkuma M."/>
        </authorList>
    </citation>
    <scope>NUCLEOTIDE SEQUENCE [LARGE SCALE GENOMIC DNA]</scope>
    <source>
        <strain evidence="8">JCM19235</strain>
    </source>
</reference>
<proteinExistence type="predicted"/>
<feature type="transmembrane region" description="Helical" evidence="5">
    <location>
        <begin position="12"/>
        <end position="34"/>
    </location>
</feature>
<keyword evidence="2 4" id="KW-0479">Metal-binding</keyword>
<dbReference type="NCBIfam" id="NF011055">
    <property type="entry name" value="PRK14487.1"/>
    <property type="match status" value="1"/>
</dbReference>
<gene>
    <name evidence="7" type="ORF">JCM19235_1474</name>
</gene>
<dbReference type="InterPro" id="IPR003468">
    <property type="entry name" value="Cyt_c_oxidase_monohaem-su/FixO"/>
</dbReference>
<dbReference type="GO" id="GO:0016491">
    <property type="term" value="F:oxidoreductase activity"/>
    <property type="evidence" value="ECO:0007669"/>
    <property type="project" value="UniProtKB-KW"/>
</dbReference>
<dbReference type="Proteomes" id="UP000029228">
    <property type="component" value="Unassembled WGS sequence"/>
</dbReference>
<dbReference type="InterPro" id="IPR009056">
    <property type="entry name" value="Cyt_c-like_dom"/>
</dbReference>
<dbReference type="GO" id="GO:0046872">
    <property type="term" value="F:metal ion binding"/>
    <property type="evidence" value="ECO:0007669"/>
    <property type="project" value="UniProtKB-KW"/>
</dbReference>
<comment type="caution">
    <text evidence="7">The sequence shown here is derived from an EMBL/GenBank/DDBJ whole genome shotgun (WGS) entry which is preliminary data.</text>
</comment>
<accession>A0A090SQI7</accession>
<feature type="domain" description="Cytochrome c" evidence="6">
    <location>
        <begin position="49"/>
        <end position="194"/>
    </location>
</feature>
<evidence type="ECO:0000256" key="5">
    <source>
        <dbReference type="SAM" id="Phobius"/>
    </source>
</evidence>
<sequence>MENSISKSSFAFITITTIVVMFSFFVWVFPSFFYSNDLAKKTTAQPYTALELAGRDVYMSQGCVSCHTQMVRNIEAERKRYGRPNKMEDDVYEFTFLWSSQRTGPDLTNIGLKYTPDWHTQHLINPQSVVPNSIMPQYPWLFEKPLNPDHVEAAMEAMKKLGVPYTDTQIAKAADEVKDKTEGEALVSYLMSLGVDTHNDVGGLQ</sequence>
<keyword evidence="7" id="KW-0560">Oxidoreductase</keyword>
<evidence type="ECO:0000313" key="8">
    <source>
        <dbReference type="Proteomes" id="UP000029228"/>
    </source>
</evidence>
<organism evidence="7 8">
    <name type="scientific">Vibrio maritimus</name>
    <dbReference type="NCBI Taxonomy" id="990268"/>
    <lineage>
        <taxon>Bacteria</taxon>
        <taxon>Pseudomonadati</taxon>
        <taxon>Pseudomonadota</taxon>
        <taxon>Gammaproteobacteria</taxon>
        <taxon>Vibrionales</taxon>
        <taxon>Vibrionaceae</taxon>
        <taxon>Vibrio</taxon>
    </lineage>
</organism>
<dbReference type="Pfam" id="PF02433">
    <property type="entry name" value="FixO"/>
    <property type="match status" value="1"/>
</dbReference>
<evidence type="ECO:0000256" key="3">
    <source>
        <dbReference type="ARBA" id="ARBA00023004"/>
    </source>
</evidence>
<keyword evidence="5" id="KW-0472">Membrane</keyword>
<name>A0A090SQI7_9VIBR</name>
<dbReference type="InterPro" id="IPR036909">
    <property type="entry name" value="Cyt_c-like_dom_sf"/>
</dbReference>
<dbReference type="EMBL" id="BBMR01000009">
    <property type="protein sequence ID" value="GAL21652.1"/>
    <property type="molecule type" value="Genomic_DNA"/>
</dbReference>
<evidence type="ECO:0000259" key="6">
    <source>
        <dbReference type="PROSITE" id="PS51007"/>
    </source>
</evidence>
<protein>
    <submittedName>
        <fullName evidence="7">Cytochrome c oxidase subunit CcoO</fullName>
        <ecNumber evidence="7">1.9.3.1</ecNumber>
    </submittedName>
</protein>
<evidence type="ECO:0000313" key="7">
    <source>
        <dbReference type="EMBL" id="GAL21652.1"/>
    </source>
</evidence>
<keyword evidence="5" id="KW-1133">Transmembrane helix</keyword>
<evidence type="ECO:0000256" key="1">
    <source>
        <dbReference type="ARBA" id="ARBA00022617"/>
    </source>
</evidence>
<keyword evidence="1 4" id="KW-0349">Heme</keyword>
<dbReference type="GO" id="GO:0020037">
    <property type="term" value="F:heme binding"/>
    <property type="evidence" value="ECO:0007669"/>
    <property type="project" value="InterPro"/>
</dbReference>